<keyword evidence="4" id="KW-0812">Transmembrane</keyword>
<dbReference type="PROSITE" id="PS00107">
    <property type="entry name" value="PROTEIN_KINASE_ATP"/>
    <property type="match status" value="1"/>
</dbReference>
<dbReference type="InterPro" id="IPR054166">
    <property type="entry name" value="Tor_FN3_3nd"/>
</dbReference>
<dbReference type="CDD" id="cd00192">
    <property type="entry name" value="PTKc"/>
    <property type="match status" value="1"/>
</dbReference>
<dbReference type="Proteomes" id="UP000837857">
    <property type="component" value="Chromosome 14"/>
</dbReference>
<comment type="catalytic activity">
    <reaction evidence="2">
        <text>L-tyrosyl-[protein] + ATP = O-phospho-L-tyrosyl-[protein] + ADP + H(+)</text>
        <dbReference type="Rhea" id="RHEA:10596"/>
        <dbReference type="Rhea" id="RHEA-COMP:10136"/>
        <dbReference type="Rhea" id="RHEA-COMP:20101"/>
        <dbReference type="ChEBI" id="CHEBI:15378"/>
        <dbReference type="ChEBI" id="CHEBI:30616"/>
        <dbReference type="ChEBI" id="CHEBI:46858"/>
        <dbReference type="ChEBI" id="CHEBI:61978"/>
        <dbReference type="ChEBI" id="CHEBI:456216"/>
        <dbReference type="EC" id="2.7.10.1"/>
    </reaction>
</comment>
<dbReference type="SUPFAM" id="SSF56112">
    <property type="entry name" value="Protein kinase-like (PK-like)"/>
    <property type="match status" value="1"/>
</dbReference>
<dbReference type="InterPro" id="IPR020635">
    <property type="entry name" value="Tyr_kinase_cat_dom"/>
</dbReference>
<reference evidence="6" key="1">
    <citation type="submission" date="2022-03" db="EMBL/GenBank/DDBJ databases">
        <authorList>
            <person name="Martin H S."/>
        </authorList>
    </citation>
    <scope>NUCLEOTIDE SEQUENCE</scope>
</reference>
<gene>
    <name evidence="6" type="ORF">IPOD504_LOCUS3971</name>
</gene>
<dbReference type="SMART" id="SM00219">
    <property type="entry name" value="TyrKc"/>
    <property type="match status" value="1"/>
</dbReference>
<dbReference type="InterPro" id="IPR017441">
    <property type="entry name" value="Protein_kinase_ATP_BS"/>
</dbReference>
<protein>
    <recommendedName>
        <fullName evidence="5">Protein kinase domain-containing protein</fullName>
    </recommendedName>
</protein>
<dbReference type="Pfam" id="PF07714">
    <property type="entry name" value="PK_Tyr_Ser-Thr"/>
    <property type="match status" value="1"/>
</dbReference>
<evidence type="ECO:0000256" key="1">
    <source>
        <dbReference type="ARBA" id="ARBA00004167"/>
    </source>
</evidence>
<proteinExistence type="predicted"/>
<evidence type="ECO:0000256" key="3">
    <source>
        <dbReference type="PROSITE-ProRule" id="PRU10141"/>
    </source>
</evidence>
<accession>A0ABN8HWV8</accession>
<dbReference type="Gene3D" id="3.30.200.20">
    <property type="entry name" value="Phosphorylase Kinase, domain 1"/>
    <property type="match status" value="1"/>
</dbReference>
<feature type="binding site" evidence="3">
    <location>
        <position position="455"/>
    </location>
    <ligand>
        <name>ATP</name>
        <dbReference type="ChEBI" id="CHEBI:30616"/>
    </ligand>
</feature>
<feature type="domain" description="Protein kinase" evidence="5">
    <location>
        <begin position="427"/>
        <end position="726"/>
    </location>
</feature>
<dbReference type="InterPro" id="IPR000719">
    <property type="entry name" value="Prot_kinase_dom"/>
</dbReference>
<dbReference type="Gene3D" id="1.10.510.10">
    <property type="entry name" value="Transferase(Phosphotransferase) domain 1"/>
    <property type="match status" value="1"/>
</dbReference>
<keyword evidence="3" id="KW-0547">Nucleotide-binding</keyword>
<dbReference type="PANTHER" id="PTHR24416:SF620">
    <property type="entry name" value="TYROSINE-PROTEIN KINASE RECEPTOR TORSO"/>
    <property type="match status" value="1"/>
</dbReference>
<dbReference type="InterPro" id="IPR001245">
    <property type="entry name" value="Ser-Thr/Tyr_kinase_cat_dom"/>
</dbReference>
<dbReference type="PANTHER" id="PTHR24416">
    <property type="entry name" value="TYROSINE-PROTEIN KINASE RECEPTOR"/>
    <property type="match status" value="1"/>
</dbReference>
<feature type="transmembrane region" description="Helical" evidence="4">
    <location>
        <begin position="353"/>
        <end position="376"/>
    </location>
</feature>
<evidence type="ECO:0000259" key="5">
    <source>
        <dbReference type="PROSITE" id="PS50011"/>
    </source>
</evidence>
<dbReference type="Pfam" id="PF23006">
    <property type="entry name" value="Tor_FN3_1st"/>
    <property type="match status" value="1"/>
</dbReference>
<evidence type="ECO:0000313" key="7">
    <source>
        <dbReference type="Proteomes" id="UP000837857"/>
    </source>
</evidence>
<organism evidence="6 7">
    <name type="scientific">Iphiclides podalirius</name>
    <name type="common">scarce swallowtail</name>
    <dbReference type="NCBI Taxonomy" id="110791"/>
    <lineage>
        <taxon>Eukaryota</taxon>
        <taxon>Metazoa</taxon>
        <taxon>Ecdysozoa</taxon>
        <taxon>Arthropoda</taxon>
        <taxon>Hexapoda</taxon>
        <taxon>Insecta</taxon>
        <taxon>Pterygota</taxon>
        <taxon>Neoptera</taxon>
        <taxon>Endopterygota</taxon>
        <taxon>Lepidoptera</taxon>
        <taxon>Glossata</taxon>
        <taxon>Ditrysia</taxon>
        <taxon>Papilionoidea</taxon>
        <taxon>Papilionidae</taxon>
        <taxon>Papilioninae</taxon>
        <taxon>Iphiclides</taxon>
    </lineage>
</organism>
<keyword evidence="7" id="KW-1185">Reference proteome</keyword>
<evidence type="ECO:0000313" key="6">
    <source>
        <dbReference type="EMBL" id="CAH2042628.1"/>
    </source>
</evidence>
<dbReference type="InterPro" id="IPR008266">
    <property type="entry name" value="Tyr_kinase_AS"/>
</dbReference>
<feature type="non-terminal residue" evidence="6">
    <location>
        <position position="1"/>
    </location>
</feature>
<comment type="subcellular location">
    <subcellularLocation>
        <location evidence="1">Membrane</location>
        <topology evidence="1">Single-pass membrane protein</topology>
    </subcellularLocation>
</comment>
<evidence type="ECO:0000256" key="4">
    <source>
        <dbReference type="SAM" id="Phobius"/>
    </source>
</evidence>
<dbReference type="Pfam" id="PF23008">
    <property type="entry name" value="FN3_Tor_3rd"/>
    <property type="match status" value="1"/>
</dbReference>
<dbReference type="InterPro" id="IPR011009">
    <property type="entry name" value="Kinase-like_dom_sf"/>
</dbReference>
<keyword evidence="3" id="KW-0067">ATP-binding</keyword>
<name>A0ABN8HWV8_9NEOP</name>
<dbReference type="InterPro" id="IPR054167">
    <property type="entry name" value="Tor_FN3_1st"/>
</dbReference>
<dbReference type="PROSITE" id="PS50011">
    <property type="entry name" value="PROTEIN_KINASE_DOM"/>
    <property type="match status" value="1"/>
</dbReference>
<dbReference type="EMBL" id="OW152826">
    <property type="protein sequence ID" value="CAH2042628.1"/>
    <property type="molecule type" value="Genomic_DNA"/>
</dbReference>
<evidence type="ECO:0000256" key="2">
    <source>
        <dbReference type="ARBA" id="ARBA00051243"/>
    </source>
</evidence>
<dbReference type="PROSITE" id="PS00109">
    <property type="entry name" value="PROTEIN_KINASE_TYR"/>
    <property type="match status" value="1"/>
</dbReference>
<sequence length="793" mass="88346">MVVDTSPLIQVTAAHGSHPIRLSVKGTKQHDDLCTAEESLRRNLHVSLNYTKFLSESVCSEIFPDEQSAFRCQEKFLSPTRNITNHPPELSIKCQSKDSVTFMISSSVNQKLVVPVPQEEDSRYIKPILMNNFEKFVKISSMPRGVTFWTTALNADGSPSLWQKGPEVGVWEKSRINQIRHKELDSCFEVINYCNTDTQGNIFYKNIQPDNNRSVVIGNLPLGDSCMFTVKGKYGITELEYQTPECFEIKECAPLPEISNVTVEVSESASGQGWSVRALWQTPRVTPNYYSVTLFADTEYNLTLPGNSTEALFEEVTEEGMFYVAVSATTASGTAHAGLPVFLPPLEGQTLTVGLLVGAAWLVALMFVLVASLFAYCKERRSRKVKFDYLQHFQSKYLKEELCKEGALEALSREPEGDRWEVRGSRLTLHEVVGEGAFGTVRRATLAPGRQVAVKMLKDFPTADEVRSFRAEMELMKSVGAHPHVVSLVGCCSGRRPLIIAEYCSLGDLLTFLRCSWDVMLSKRKAKCAVTNAGLEYRSGLLKETGGCGNGAVANKLYELQGACEELTYADLLSFCRQIAMGMQFLASNRVVHRDLAARNVLVAGDRTLKVADFGLSRDVYQENQYRQKGNGKMPVKWMAPESLTHRIFTTQSDVWSFGVVMWEVVTVGGAPYPAVAAARLPRLLRNGYRMHRPANCTPQLYEVMMSCWKARPCERPTFGQLHAQLDALLAAACADRYLALDLPVDLPSVPSLPQLPLTHTLLKSKDVWDRVSYEKSSALSNHYTSTPVTQLS</sequence>
<keyword evidence="4" id="KW-0472">Membrane</keyword>
<dbReference type="InterPro" id="IPR050122">
    <property type="entry name" value="RTK"/>
</dbReference>
<keyword evidence="4" id="KW-1133">Transmembrane helix</keyword>